<evidence type="ECO:0000256" key="4">
    <source>
        <dbReference type="SAM" id="Phobius"/>
    </source>
</evidence>
<evidence type="ECO:0000256" key="3">
    <source>
        <dbReference type="ARBA" id="ARBA00022833"/>
    </source>
</evidence>
<reference evidence="6" key="1">
    <citation type="journal article" date="2020" name="Nature">
        <title>Giant virus diversity and host interactions through global metagenomics.</title>
        <authorList>
            <person name="Schulz F."/>
            <person name="Roux S."/>
            <person name="Paez-Espino D."/>
            <person name="Jungbluth S."/>
            <person name="Walsh D.A."/>
            <person name="Denef V.J."/>
            <person name="McMahon K.D."/>
            <person name="Konstantinidis K.T."/>
            <person name="Eloe-Fadrosh E.A."/>
            <person name="Kyrpides N.C."/>
            <person name="Woyke T."/>
        </authorList>
    </citation>
    <scope>NUCLEOTIDE SEQUENCE</scope>
    <source>
        <strain evidence="6">GVMAG-M-3300023174-176</strain>
    </source>
</reference>
<name>A0A6C0DH14_9ZZZZ</name>
<feature type="transmembrane region" description="Helical" evidence="4">
    <location>
        <begin position="94"/>
        <end position="119"/>
    </location>
</feature>
<proteinExistence type="predicted"/>
<keyword evidence="3" id="KW-0862">Zinc</keyword>
<sequence length="130" mass="15112">MEADTVLNNDTSNNECLICITECDTLSNDLFLYNCTCVYYVHKGCMIDWRRIAKTDRICLICQVTIEDDKELRVVPYRPVAVVNNRERRFIVGLIRFVFLPFTGVTVIAGLMLILAFILEKIFKVQIRNR</sequence>
<keyword evidence="4" id="KW-1133">Transmembrane helix</keyword>
<keyword evidence="4" id="KW-0812">Transmembrane</keyword>
<keyword evidence="2" id="KW-0863">Zinc-finger</keyword>
<protein>
    <recommendedName>
        <fullName evidence="5">RING-CH-type domain-containing protein</fullName>
    </recommendedName>
</protein>
<evidence type="ECO:0000313" key="6">
    <source>
        <dbReference type="EMBL" id="QHT15823.1"/>
    </source>
</evidence>
<feature type="domain" description="RING-CH-type" evidence="5">
    <location>
        <begin position="8"/>
        <end position="69"/>
    </location>
</feature>
<dbReference type="PROSITE" id="PS51292">
    <property type="entry name" value="ZF_RING_CH"/>
    <property type="match status" value="1"/>
</dbReference>
<dbReference type="Gene3D" id="3.30.40.10">
    <property type="entry name" value="Zinc/RING finger domain, C3HC4 (zinc finger)"/>
    <property type="match status" value="1"/>
</dbReference>
<dbReference type="AlphaFoldDB" id="A0A6C0DH14"/>
<dbReference type="GO" id="GO:0008270">
    <property type="term" value="F:zinc ion binding"/>
    <property type="evidence" value="ECO:0007669"/>
    <property type="project" value="UniProtKB-KW"/>
</dbReference>
<evidence type="ECO:0000259" key="5">
    <source>
        <dbReference type="PROSITE" id="PS51292"/>
    </source>
</evidence>
<accession>A0A6C0DH14</accession>
<dbReference type="EMBL" id="MN739613">
    <property type="protein sequence ID" value="QHT15823.1"/>
    <property type="molecule type" value="Genomic_DNA"/>
</dbReference>
<evidence type="ECO:0000256" key="1">
    <source>
        <dbReference type="ARBA" id="ARBA00022723"/>
    </source>
</evidence>
<organism evidence="6">
    <name type="scientific">viral metagenome</name>
    <dbReference type="NCBI Taxonomy" id="1070528"/>
    <lineage>
        <taxon>unclassified sequences</taxon>
        <taxon>metagenomes</taxon>
        <taxon>organismal metagenomes</taxon>
    </lineage>
</organism>
<keyword evidence="4" id="KW-0472">Membrane</keyword>
<dbReference type="SUPFAM" id="SSF57850">
    <property type="entry name" value="RING/U-box"/>
    <property type="match status" value="1"/>
</dbReference>
<keyword evidence="1" id="KW-0479">Metal-binding</keyword>
<evidence type="ECO:0000256" key="2">
    <source>
        <dbReference type="ARBA" id="ARBA00022771"/>
    </source>
</evidence>
<dbReference type="InterPro" id="IPR011016">
    <property type="entry name" value="Znf_RING-CH"/>
</dbReference>
<dbReference type="InterPro" id="IPR013083">
    <property type="entry name" value="Znf_RING/FYVE/PHD"/>
</dbReference>